<sequence length="26" mass="3016">MGFVVYIHYLLGNKCSFCLQLHKTSL</sequence>
<reference evidence="1" key="1">
    <citation type="submission" date="2014-11" db="EMBL/GenBank/DDBJ databases">
        <authorList>
            <person name="Amaro Gonzalez C."/>
        </authorList>
    </citation>
    <scope>NUCLEOTIDE SEQUENCE</scope>
</reference>
<evidence type="ECO:0000313" key="1">
    <source>
        <dbReference type="EMBL" id="JAH20982.1"/>
    </source>
</evidence>
<dbReference type="EMBL" id="GBXM01087595">
    <property type="protein sequence ID" value="JAH20982.1"/>
    <property type="molecule type" value="Transcribed_RNA"/>
</dbReference>
<name>A0A0E9QWY4_ANGAN</name>
<proteinExistence type="predicted"/>
<reference evidence="1" key="2">
    <citation type="journal article" date="2015" name="Fish Shellfish Immunol.">
        <title>Early steps in the European eel (Anguilla anguilla)-Vibrio vulnificus interaction in the gills: Role of the RtxA13 toxin.</title>
        <authorList>
            <person name="Callol A."/>
            <person name="Pajuelo D."/>
            <person name="Ebbesson L."/>
            <person name="Teles M."/>
            <person name="MacKenzie S."/>
            <person name="Amaro C."/>
        </authorList>
    </citation>
    <scope>NUCLEOTIDE SEQUENCE</scope>
</reference>
<organism evidence="1">
    <name type="scientific">Anguilla anguilla</name>
    <name type="common">European freshwater eel</name>
    <name type="synonym">Muraena anguilla</name>
    <dbReference type="NCBI Taxonomy" id="7936"/>
    <lineage>
        <taxon>Eukaryota</taxon>
        <taxon>Metazoa</taxon>
        <taxon>Chordata</taxon>
        <taxon>Craniata</taxon>
        <taxon>Vertebrata</taxon>
        <taxon>Euteleostomi</taxon>
        <taxon>Actinopterygii</taxon>
        <taxon>Neopterygii</taxon>
        <taxon>Teleostei</taxon>
        <taxon>Anguilliformes</taxon>
        <taxon>Anguillidae</taxon>
        <taxon>Anguilla</taxon>
    </lineage>
</organism>
<dbReference type="AlphaFoldDB" id="A0A0E9QWY4"/>
<protein>
    <submittedName>
        <fullName evidence="1">Uncharacterized protein</fullName>
    </submittedName>
</protein>
<accession>A0A0E9QWY4</accession>